<accession>A0A7X0RGT5</accession>
<dbReference type="SUPFAM" id="SSF160904">
    <property type="entry name" value="Jann2411-like"/>
    <property type="match status" value="1"/>
</dbReference>
<dbReference type="EMBL" id="JACKXE010000001">
    <property type="protein sequence ID" value="MBB6627997.1"/>
    <property type="molecule type" value="Genomic_DNA"/>
</dbReference>
<organism evidence="2 3">
    <name type="scientific">Nocardioides luti</name>
    <dbReference type="NCBI Taxonomy" id="2761101"/>
    <lineage>
        <taxon>Bacteria</taxon>
        <taxon>Bacillati</taxon>
        <taxon>Actinomycetota</taxon>
        <taxon>Actinomycetes</taxon>
        <taxon>Propionibacteriales</taxon>
        <taxon>Nocardioidaceae</taxon>
        <taxon>Nocardioides</taxon>
    </lineage>
</organism>
<dbReference type="PANTHER" id="PTHR35525">
    <property type="entry name" value="BLL6575 PROTEIN"/>
    <property type="match status" value="1"/>
</dbReference>
<dbReference type="Gene3D" id="1.10.3300.10">
    <property type="entry name" value="Jann2411-like domain"/>
    <property type="match status" value="1"/>
</dbReference>
<proteinExistence type="predicted"/>
<dbReference type="AlphaFoldDB" id="A0A7X0RGT5"/>
<reference evidence="2 3" key="1">
    <citation type="submission" date="2020-08" db="EMBL/GenBank/DDBJ databases">
        <authorList>
            <person name="Seo M.-J."/>
        </authorList>
    </citation>
    <scope>NUCLEOTIDE SEQUENCE [LARGE SCALE GENOMIC DNA]</scope>
    <source>
        <strain evidence="2 3">KIGAM211</strain>
    </source>
</reference>
<sequence length="189" mass="19456">MAFDSHVVTLVEVAARLVNHLTSGWSAGQEVAAPQGAARVTGTAEALGGDGRRTPRVSPAEADALAGHAASFRAVFEAVHEDDVASAVVLLNTALAATGARPQLDPLPEGGGWHVHFHGSDDSLAVGWAAGCTAGLALAVGSDLAGRLGVCGAERCDRVFVDLSRNAGRRFCSTACQNRTKTAAYRARR</sequence>
<name>A0A7X0RGT5_9ACTN</name>
<feature type="domain" description="Zinc finger CGNR" evidence="1">
    <location>
        <begin position="147"/>
        <end position="189"/>
    </location>
</feature>
<dbReference type="Proteomes" id="UP000523955">
    <property type="component" value="Unassembled WGS sequence"/>
</dbReference>
<dbReference type="InterPro" id="IPR021005">
    <property type="entry name" value="Znf_CGNR"/>
</dbReference>
<gene>
    <name evidence="2" type="ORF">H5V45_11780</name>
</gene>
<evidence type="ECO:0000313" key="2">
    <source>
        <dbReference type="EMBL" id="MBB6627997.1"/>
    </source>
</evidence>
<dbReference type="PANTHER" id="PTHR35525:SF3">
    <property type="entry name" value="BLL6575 PROTEIN"/>
    <property type="match status" value="1"/>
</dbReference>
<dbReference type="InterPro" id="IPR023286">
    <property type="entry name" value="ABATE_dom_sf"/>
</dbReference>
<dbReference type="InterPro" id="IPR010852">
    <property type="entry name" value="ABATE"/>
</dbReference>
<comment type="caution">
    <text evidence="2">The sequence shown here is derived from an EMBL/GenBank/DDBJ whole genome shotgun (WGS) entry which is preliminary data.</text>
</comment>
<dbReference type="Pfam" id="PF11706">
    <property type="entry name" value="zf-CGNR"/>
    <property type="match status" value="1"/>
</dbReference>
<evidence type="ECO:0000259" key="1">
    <source>
        <dbReference type="Pfam" id="PF11706"/>
    </source>
</evidence>
<evidence type="ECO:0000313" key="3">
    <source>
        <dbReference type="Proteomes" id="UP000523955"/>
    </source>
</evidence>
<keyword evidence="3" id="KW-1185">Reference proteome</keyword>
<protein>
    <submittedName>
        <fullName evidence="2">CGNR zinc finger domain-containing protein</fullName>
    </submittedName>
</protein>